<keyword evidence="6" id="KW-0249">Electron transport</keyword>
<reference evidence="12" key="2">
    <citation type="submission" date="2025-08" db="UniProtKB">
        <authorList>
            <consortium name="Ensembl"/>
        </authorList>
    </citation>
    <scope>IDENTIFICATION</scope>
</reference>
<keyword evidence="7" id="KW-1133">Transmembrane helix</keyword>
<evidence type="ECO:0000256" key="5">
    <source>
        <dbReference type="ARBA" id="ARBA00022792"/>
    </source>
</evidence>
<evidence type="ECO:0000256" key="2">
    <source>
        <dbReference type="ARBA" id="ARBA00022448"/>
    </source>
</evidence>
<dbReference type="PANTHER" id="PTHR14256">
    <property type="entry name" value="NADH-UBIQUINONE OXIDOREDUCTASE MLRQ SUBUNIT"/>
    <property type="match status" value="1"/>
</dbReference>
<evidence type="ECO:0000256" key="6">
    <source>
        <dbReference type="ARBA" id="ARBA00022982"/>
    </source>
</evidence>
<dbReference type="PANTHER" id="PTHR14256:SF4">
    <property type="entry name" value="CYTOCHROME C OXIDASE SUBUNIT NDUFA4"/>
    <property type="match status" value="1"/>
</dbReference>
<dbReference type="GeneTree" id="ENSGT00940000154268"/>
<keyword evidence="13" id="KW-1185">Reference proteome</keyword>
<keyword evidence="3" id="KW-0679">Respiratory chain</keyword>
<dbReference type="InterPro" id="IPR010530">
    <property type="entry name" value="B12D"/>
</dbReference>
<evidence type="ECO:0000256" key="3">
    <source>
        <dbReference type="ARBA" id="ARBA00022660"/>
    </source>
</evidence>
<dbReference type="Pfam" id="PF06522">
    <property type="entry name" value="B12D"/>
    <property type="match status" value="1"/>
</dbReference>
<reference evidence="12" key="3">
    <citation type="submission" date="2025-09" db="UniProtKB">
        <authorList>
            <consortium name="Ensembl"/>
        </authorList>
    </citation>
    <scope>IDENTIFICATION</scope>
</reference>
<dbReference type="EMBL" id="LWLT01000005">
    <property type="status" value="NOT_ANNOTATED_CDS"/>
    <property type="molecule type" value="Genomic_DNA"/>
</dbReference>
<keyword evidence="8" id="KW-0496">Mitochondrion</keyword>
<evidence type="ECO:0000256" key="1">
    <source>
        <dbReference type="ARBA" id="ARBA00004434"/>
    </source>
</evidence>
<dbReference type="STRING" id="9925.ENSCHIP00000008587"/>
<evidence type="ECO:0000256" key="10">
    <source>
        <dbReference type="ARBA" id="ARBA00038186"/>
    </source>
</evidence>
<keyword evidence="9" id="KW-0472">Membrane</keyword>
<sequence length="76" mass="8652">MLCEITGQVDPHLHIYRSGGTGAARCIAYLALFTPYVSWDRKSSPEPWNKLGPNDQYKLYSVNIDYSKLKKEGPDF</sequence>
<proteinExistence type="inferred from homology"/>
<keyword evidence="2" id="KW-0813">Transport</keyword>
<evidence type="ECO:0000256" key="11">
    <source>
        <dbReference type="ARBA" id="ARBA00041121"/>
    </source>
</evidence>
<dbReference type="OMA" id="LCAMCLA"/>
<keyword evidence="4" id="KW-0812">Transmembrane</keyword>
<protein>
    <recommendedName>
        <fullName evidence="11">Cytochrome c oxidase subunit NDUFA4</fullName>
    </recommendedName>
</protein>
<dbReference type="GO" id="GO:0005743">
    <property type="term" value="C:mitochondrial inner membrane"/>
    <property type="evidence" value="ECO:0007669"/>
    <property type="project" value="UniProtKB-SubCell"/>
</dbReference>
<evidence type="ECO:0000313" key="12">
    <source>
        <dbReference type="Ensembl" id="ENSCHIP00000008587.1"/>
    </source>
</evidence>
<comment type="subcellular location">
    <subcellularLocation>
        <location evidence="1">Mitochondrion inner membrane</location>
        <topology evidence="1">Single-pass membrane protein</topology>
    </subcellularLocation>
</comment>
<evidence type="ECO:0000256" key="7">
    <source>
        <dbReference type="ARBA" id="ARBA00022989"/>
    </source>
</evidence>
<dbReference type="Ensembl" id="ENSCHIT00000016349.1">
    <property type="protein sequence ID" value="ENSCHIP00000008587.1"/>
    <property type="gene ID" value="ENSCHIG00000011733.1"/>
</dbReference>
<reference evidence="12 13" key="1">
    <citation type="submission" date="2016-04" db="EMBL/GenBank/DDBJ databases">
        <title>Polished mammalian reference genomes with single-molecule sequencing and chromosome conformation capture applied to the Capra hircus genome.</title>
        <authorList>
            <person name="Bickhart D.M."/>
            <person name="Koren S."/>
            <person name="Rosen B."/>
            <person name="Hastie A."/>
            <person name="Liachko I."/>
            <person name="Sullivan S.T."/>
            <person name="Burton J."/>
            <person name="Sayre B.L."/>
            <person name="Huson H.J."/>
            <person name="Lee J."/>
            <person name="Lam E."/>
            <person name="Kelley C.M."/>
            <person name="Hutchison J.L."/>
            <person name="Zhou Y."/>
            <person name="Sun J."/>
            <person name="Crisa A."/>
            <person name="Schwartz J.C."/>
            <person name="Hammond J.A."/>
            <person name="Schroeder S.G."/>
            <person name="Liu G.E."/>
            <person name="Dunham M."/>
            <person name="Shendure J."/>
            <person name="Sonstegard T.S."/>
            <person name="Phillippy A.M."/>
            <person name="Van Tassell C.P."/>
            <person name="Smith T.P."/>
        </authorList>
    </citation>
    <scope>NUCLEOTIDE SEQUENCE [LARGE SCALE GENOMIC DNA]</scope>
</reference>
<organism evidence="12 13">
    <name type="scientific">Capra hircus</name>
    <name type="common">Goat</name>
    <dbReference type="NCBI Taxonomy" id="9925"/>
    <lineage>
        <taxon>Eukaryota</taxon>
        <taxon>Metazoa</taxon>
        <taxon>Chordata</taxon>
        <taxon>Craniata</taxon>
        <taxon>Vertebrata</taxon>
        <taxon>Euteleostomi</taxon>
        <taxon>Mammalia</taxon>
        <taxon>Eutheria</taxon>
        <taxon>Laurasiatheria</taxon>
        <taxon>Artiodactyla</taxon>
        <taxon>Ruminantia</taxon>
        <taxon>Pecora</taxon>
        <taxon>Bovidae</taxon>
        <taxon>Caprinae</taxon>
        <taxon>Capra</taxon>
    </lineage>
</organism>
<evidence type="ECO:0000256" key="9">
    <source>
        <dbReference type="ARBA" id="ARBA00023136"/>
    </source>
</evidence>
<evidence type="ECO:0000256" key="4">
    <source>
        <dbReference type="ARBA" id="ARBA00022692"/>
    </source>
</evidence>
<name>A0A452E9M5_CAPHI</name>
<dbReference type="Proteomes" id="UP000291000">
    <property type="component" value="Chromosome 5"/>
</dbReference>
<dbReference type="AlphaFoldDB" id="A0A452E9M5"/>
<comment type="similarity">
    <text evidence="10">Belongs to the complex IV NDUFA4 subunit family.</text>
</comment>
<evidence type="ECO:0000256" key="8">
    <source>
        <dbReference type="ARBA" id="ARBA00023128"/>
    </source>
</evidence>
<evidence type="ECO:0000313" key="13">
    <source>
        <dbReference type="Proteomes" id="UP000291000"/>
    </source>
</evidence>
<dbReference type="Bgee" id="ENSCHIG00000011733">
    <property type="expression patterns" value="Expressed in longissimus thoracis muscle and 1 other cell type or tissue"/>
</dbReference>
<keyword evidence="5" id="KW-0999">Mitochondrion inner membrane</keyword>
<accession>A0A452E9M5</accession>